<evidence type="ECO:0000256" key="2">
    <source>
        <dbReference type="SAM" id="MobiDB-lite"/>
    </source>
</evidence>
<keyword evidence="4" id="KW-1185">Reference proteome</keyword>
<protein>
    <submittedName>
        <fullName evidence="3">Uncharacterized protein</fullName>
    </submittedName>
</protein>
<name>A0A3R7LA92_9TRYP</name>
<dbReference type="OrthoDB" id="244710at2759"/>
<feature type="compositionally biased region" description="Basic and acidic residues" evidence="2">
    <location>
        <begin position="110"/>
        <end position="121"/>
    </location>
</feature>
<evidence type="ECO:0000313" key="3">
    <source>
        <dbReference type="EMBL" id="RNF24267.1"/>
    </source>
</evidence>
<accession>A0A3R7LA92</accession>
<feature type="region of interest" description="Disordered" evidence="2">
    <location>
        <begin position="97"/>
        <end position="145"/>
    </location>
</feature>
<evidence type="ECO:0000256" key="1">
    <source>
        <dbReference type="SAM" id="Coils"/>
    </source>
</evidence>
<keyword evidence="1" id="KW-0175">Coiled coil</keyword>
<organism evidence="3 4">
    <name type="scientific">Trypanosoma conorhini</name>
    <dbReference type="NCBI Taxonomy" id="83891"/>
    <lineage>
        <taxon>Eukaryota</taxon>
        <taxon>Discoba</taxon>
        <taxon>Euglenozoa</taxon>
        <taxon>Kinetoplastea</taxon>
        <taxon>Metakinetoplastina</taxon>
        <taxon>Trypanosomatida</taxon>
        <taxon>Trypanosomatidae</taxon>
        <taxon>Trypanosoma</taxon>
    </lineage>
</organism>
<dbReference type="RefSeq" id="XP_029230379.1">
    <property type="nucleotide sequence ID" value="XM_029369551.1"/>
</dbReference>
<feature type="region of interest" description="Disordered" evidence="2">
    <location>
        <begin position="1"/>
        <end position="29"/>
    </location>
</feature>
<reference evidence="3 4" key="1">
    <citation type="journal article" date="2018" name="BMC Genomics">
        <title>Genomic comparison of Trypanosoma conorhini and Trypanosoma rangeli to Trypanosoma cruzi strains of high and low virulence.</title>
        <authorList>
            <person name="Bradwell K.R."/>
            <person name="Koparde V.N."/>
            <person name="Matveyev A.V."/>
            <person name="Serrano M.G."/>
            <person name="Alves J.M."/>
            <person name="Parikh H."/>
            <person name="Huang B."/>
            <person name="Lee V."/>
            <person name="Espinosa-Alvarez O."/>
            <person name="Ortiz P.A."/>
            <person name="Costa-Martins A.G."/>
            <person name="Teixeira M.M."/>
            <person name="Buck G.A."/>
        </authorList>
    </citation>
    <scope>NUCLEOTIDE SEQUENCE [LARGE SCALE GENOMIC DNA]</scope>
    <source>
        <strain evidence="3 4">025E</strain>
    </source>
</reference>
<dbReference type="GeneID" id="40316237"/>
<comment type="caution">
    <text evidence="3">The sequence shown here is derived from an EMBL/GenBank/DDBJ whole genome shotgun (WGS) entry which is preliminary data.</text>
</comment>
<dbReference type="AlphaFoldDB" id="A0A3R7LA92"/>
<feature type="region of interest" description="Disordered" evidence="2">
    <location>
        <begin position="350"/>
        <end position="379"/>
    </location>
</feature>
<evidence type="ECO:0000313" key="4">
    <source>
        <dbReference type="Proteomes" id="UP000284403"/>
    </source>
</evidence>
<dbReference type="Proteomes" id="UP000284403">
    <property type="component" value="Unassembled WGS sequence"/>
</dbReference>
<feature type="coiled-coil region" evidence="1">
    <location>
        <begin position="257"/>
        <end position="284"/>
    </location>
</feature>
<feature type="compositionally biased region" description="Basic and acidic residues" evidence="2">
    <location>
        <begin position="15"/>
        <end position="29"/>
    </location>
</feature>
<gene>
    <name evidence="3" type="ORF">Tco025E_02626</name>
</gene>
<sequence length="379" mass="42909">MLTGGARQGTSPAPVEKKETDAVERDENDIGLHPAPIALVLRHQCAAEALSAVKEEEIVGRLNLLHSCHNAFLAIVRQSLYTLHLDSVALSRAQAQQQLRPGLGRTPVKRNSDRRAGDRARSRTGRRHAAESSGLDVEREYNEEPSTGFQHRLRVNNFRRMNEELIKRQRQVEAFAAHEMRRREAARRLEEFLHARSIGGDCKPSITPNTTVREMRERQRAARSKAQQYTARARQSRLQELQKRRYRQLAAEGERLQLLLKERRIRFEREMKNLEEAAECIHEMYHTGCLGDHASMASLAPSLQTLFPAASSQASMPRCNTRAKQPITEADYGRLCGLREAAMRSVVAGSLAPPPAAPVPEKDITRKYQQPPSHPILWH</sequence>
<proteinExistence type="predicted"/>
<dbReference type="EMBL" id="MKKU01000104">
    <property type="protein sequence ID" value="RNF24267.1"/>
    <property type="molecule type" value="Genomic_DNA"/>
</dbReference>